<organism evidence="1 2">
    <name type="scientific">Taxus chinensis</name>
    <name type="common">Chinese yew</name>
    <name type="synonym">Taxus wallichiana var. chinensis</name>
    <dbReference type="NCBI Taxonomy" id="29808"/>
    <lineage>
        <taxon>Eukaryota</taxon>
        <taxon>Viridiplantae</taxon>
        <taxon>Streptophyta</taxon>
        <taxon>Embryophyta</taxon>
        <taxon>Tracheophyta</taxon>
        <taxon>Spermatophyta</taxon>
        <taxon>Pinopsida</taxon>
        <taxon>Pinidae</taxon>
        <taxon>Conifers II</taxon>
        <taxon>Cupressales</taxon>
        <taxon>Taxaceae</taxon>
        <taxon>Taxus</taxon>
    </lineage>
</organism>
<protein>
    <submittedName>
        <fullName evidence="1">Uncharacterized protein</fullName>
    </submittedName>
</protein>
<proteinExistence type="predicted"/>
<dbReference type="EMBL" id="JAHRHJ020000009">
    <property type="protein sequence ID" value="KAH9301787.1"/>
    <property type="molecule type" value="Genomic_DNA"/>
</dbReference>
<accession>A0AA38CLC3</accession>
<feature type="non-terminal residue" evidence="1">
    <location>
        <position position="60"/>
    </location>
</feature>
<feature type="non-terminal residue" evidence="1">
    <location>
        <position position="1"/>
    </location>
</feature>
<dbReference type="AlphaFoldDB" id="A0AA38CLC3"/>
<sequence length="60" mass="7561">ILRRGLLEYFWFDVRCQARRIRAELERGYDADDEREIERPQERRHLTARAYRAHLRDRFL</sequence>
<evidence type="ECO:0000313" key="1">
    <source>
        <dbReference type="EMBL" id="KAH9301787.1"/>
    </source>
</evidence>
<keyword evidence="2" id="KW-1185">Reference proteome</keyword>
<name>A0AA38CLC3_TAXCH</name>
<reference evidence="1 2" key="1">
    <citation type="journal article" date="2021" name="Nat. Plants">
        <title>The Taxus genome provides insights into paclitaxel biosynthesis.</title>
        <authorList>
            <person name="Xiong X."/>
            <person name="Gou J."/>
            <person name="Liao Q."/>
            <person name="Li Y."/>
            <person name="Zhou Q."/>
            <person name="Bi G."/>
            <person name="Li C."/>
            <person name="Du R."/>
            <person name="Wang X."/>
            <person name="Sun T."/>
            <person name="Guo L."/>
            <person name="Liang H."/>
            <person name="Lu P."/>
            <person name="Wu Y."/>
            <person name="Zhang Z."/>
            <person name="Ro D.K."/>
            <person name="Shang Y."/>
            <person name="Huang S."/>
            <person name="Yan J."/>
        </authorList>
    </citation>
    <scope>NUCLEOTIDE SEQUENCE [LARGE SCALE GENOMIC DNA]</scope>
    <source>
        <strain evidence="1">Ta-2019</strain>
    </source>
</reference>
<comment type="caution">
    <text evidence="1">The sequence shown here is derived from an EMBL/GenBank/DDBJ whole genome shotgun (WGS) entry which is preliminary data.</text>
</comment>
<evidence type="ECO:0000313" key="2">
    <source>
        <dbReference type="Proteomes" id="UP000824469"/>
    </source>
</evidence>
<dbReference type="Proteomes" id="UP000824469">
    <property type="component" value="Unassembled WGS sequence"/>
</dbReference>
<gene>
    <name evidence="1" type="ORF">KI387_013370</name>
</gene>